<evidence type="ECO:0000256" key="1">
    <source>
        <dbReference type="ARBA" id="ARBA00022676"/>
    </source>
</evidence>
<dbReference type="GO" id="GO:0016757">
    <property type="term" value="F:glycosyltransferase activity"/>
    <property type="evidence" value="ECO:0007669"/>
    <property type="project" value="UniProtKB-KW"/>
</dbReference>
<dbReference type="Proteomes" id="UP000008916">
    <property type="component" value="Chromosome"/>
</dbReference>
<evidence type="ECO:0000259" key="4">
    <source>
        <dbReference type="Pfam" id="PF00534"/>
    </source>
</evidence>
<feature type="region of interest" description="Disordered" evidence="3">
    <location>
        <begin position="381"/>
        <end position="409"/>
    </location>
</feature>
<dbReference type="PANTHER" id="PTHR12526">
    <property type="entry name" value="GLYCOSYLTRANSFERASE"/>
    <property type="match status" value="1"/>
</dbReference>
<evidence type="ECO:0000313" key="6">
    <source>
        <dbReference type="EMBL" id="ADT99415.1"/>
    </source>
</evidence>
<protein>
    <submittedName>
        <fullName evidence="6">Glycosyltransferase</fullName>
    </submittedName>
</protein>
<evidence type="ECO:0000259" key="5">
    <source>
        <dbReference type="Pfam" id="PF13579"/>
    </source>
</evidence>
<feature type="domain" description="Glycosyl transferase family 1" evidence="4">
    <location>
        <begin position="200"/>
        <end position="355"/>
    </location>
</feature>
<dbReference type="EMBL" id="CP002385">
    <property type="protein sequence ID" value="ADT99415.1"/>
    <property type="molecule type" value="Genomic_DNA"/>
</dbReference>
<keyword evidence="1" id="KW-0328">Glycosyltransferase</keyword>
<evidence type="ECO:0000313" key="7">
    <source>
        <dbReference type="Proteomes" id="UP000008916"/>
    </source>
</evidence>
<feature type="compositionally biased region" description="Polar residues" evidence="3">
    <location>
        <begin position="399"/>
        <end position="409"/>
    </location>
</feature>
<dbReference type="InterPro" id="IPR028098">
    <property type="entry name" value="Glyco_trans_4-like_N"/>
</dbReference>
<evidence type="ECO:0000256" key="3">
    <source>
        <dbReference type="SAM" id="MobiDB-lite"/>
    </source>
</evidence>
<name>E6TN57_MYCSR</name>
<dbReference type="KEGG" id="msp:Mspyr1_27860"/>
<dbReference type="Pfam" id="PF13579">
    <property type="entry name" value="Glyco_trans_4_4"/>
    <property type="match status" value="1"/>
</dbReference>
<dbReference type="Gene3D" id="3.40.50.2000">
    <property type="entry name" value="Glycogen Phosphorylase B"/>
    <property type="match status" value="2"/>
</dbReference>
<dbReference type="HOGENOM" id="CLU_009583_2_3_11"/>
<dbReference type="InterPro" id="IPR001296">
    <property type="entry name" value="Glyco_trans_1"/>
</dbReference>
<keyword evidence="7" id="KW-1185">Reference proteome</keyword>
<dbReference type="Pfam" id="PF00534">
    <property type="entry name" value="Glycos_transf_1"/>
    <property type="match status" value="1"/>
</dbReference>
<dbReference type="PANTHER" id="PTHR12526:SF635">
    <property type="entry name" value="GLYCOSYL TRANSFERASE GROUP 1"/>
    <property type="match status" value="1"/>
</dbReference>
<feature type="domain" description="Glycosyltransferase subfamily 4-like N-terminal" evidence="5">
    <location>
        <begin position="19"/>
        <end position="183"/>
    </location>
</feature>
<gene>
    <name evidence="6" type="ordered locus">Mspyr1_27860</name>
</gene>
<sequence>MRLAVVGDLSGVGASDRGGGGRYGIADLAQALARRCHEVRVHTVLPHPAGVQLTGVAVDPVPVATVAVETSAELMPAIGEISRHLVDVWRRDTPDVVHCHGWVYGMAAQLAAKKTPVPIVQTFHELSTPGRRESAGGQAATAAKLEALLARNATALTAGCHDDVQTLIRLGCPRAKVSVLSAGVEVDDAVEIESRGGDVPPRIVAVARDFGAEQGLADVVAALPSLGAADLTLVATDPTGPDAGHLGDVARRLRVADRVRMMRGDECPELAALLPSADVVVLPARYEPSSEFVLQAMACGAPVVAFAAGGARDAVIEDVTGLLVQPGDVNALGRAVRTALSQPVLRQGMGLAGRSRARSRYSWDRIATDAEVAYLAAAARHSGQAPAGDRGPGTRGSLGPQSCSPVTRK</sequence>
<organism evidence="6 7">
    <name type="scientific">Mycolicibacterium gilvum (strain DSM 45189 / LMG 24558 / Spyr1)</name>
    <name type="common">Mycobacterium gilvum</name>
    <dbReference type="NCBI Taxonomy" id="278137"/>
    <lineage>
        <taxon>Bacteria</taxon>
        <taxon>Bacillati</taxon>
        <taxon>Actinomycetota</taxon>
        <taxon>Actinomycetes</taxon>
        <taxon>Mycobacteriales</taxon>
        <taxon>Mycobacteriaceae</taxon>
        <taxon>Mycolicibacterium</taxon>
    </lineage>
</organism>
<dbReference type="AlphaFoldDB" id="E6TN57"/>
<accession>E6TN57</accession>
<keyword evidence="2" id="KW-0808">Transferase</keyword>
<dbReference type="SUPFAM" id="SSF53756">
    <property type="entry name" value="UDP-Glycosyltransferase/glycogen phosphorylase"/>
    <property type="match status" value="1"/>
</dbReference>
<reference evidence="6 7" key="1">
    <citation type="journal article" date="2011" name="Stand. Genomic Sci.">
        <title>Complete genome sequence of Mycobacterium sp. strain (Spyr1) and reclassification to Mycobacterium gilvum Spyr1.</title>
        <authorList>
            <person name="Kallimanis A."/>
            <person name="Karabika E."/>
            <person name="Mavromatis K."/>
            <person name="Lapidus A."/>
            <person name="Labutti K.M."/>
            <person name="Liolios K."/>
            <person name="Ivanova N."/>
            <person name="Goodwin L."/>
            <person name="Woyke T."/>
            <person name="Velentzas A.D."/>
            <person name="Perisynakis A."/>
            <person name="Ouzounis C.C."/>
            <person name="Kyrpides N.C."/>
            <person name="Koukkou A.I."/>
            <person name="Drainas C."/>
        </authorList>
    </citation>
    <scope>NUCLEOTIDE SEQUENCE [LARGE SCALE GENOMIC DNA]</scope>
    <source>
        <strain evidence="7">DSM 45189 / LMG 24558 / Spyr1</strain>
    </source>
</reference>
<proteinExistence type="predicted"/>
<evidence type="ECO:0000256" key="2">
    <source>
        <dbReference type="ARBA" id="ARBA00022679"/>
    </source>
</evidence>